<dbReference type="GO" id="GO:0005634">
    <property type="term" value="C:nucleus"/>
    <property type="evidence" value="ECO:0007669"/>
    <property type="project" value="UniProtKB-SubCell"/>
</dbReference>
<evidence type="ECO:0000259" key="10">
    <source>
        <dbReference type="PROSITE" id="PS51559"/>
    </source>
</evidence>
<dbReference type="PROSITE" id="PS50297">
    <property type="entry name" value="ANK_REP_REGION"/>
    <property type="match status" value="1"/>
</dbReference>
<dbReference type="InterPro" id="IPR029063">
    <property type="entry name" value="SAM-dependent_MTases_sf"/>
</dbReference>
<dbReference type="FunCoup" id="A0A5C3PNM1">
    <property type="interactions" value="340"/>
</dbReference>
<dbReference type="Gene3D" id="3.40.50.150">
    <property type="entry name" value="Vaccinia Virus protein VP39"/>
    <property type="match status" value="1"/>
</dbReference>
<accession>A0A5C3PNM1</accession>
<keyword evidence="4 8" id="KW-0489">Methyltransferase</keyword>
<proteinExistence type="inferred from homology"/>
<organism evidence="11 12">
    <name type="scientific">Polyporus arcularius HHB13444</name>
    <dbReference type="NCBI Taxonomy" id="1314778"/>
    <lineage>
        <taxon>Eukaryota</taxon>
        <taxon>Fungi</taxon>
        <taxon>Dikarya</taxon>
        <taxon>Basidiomycota</taxon>
        <taxon>Agaricomycotina</taxon>
        <taxon>Agaricomycetes</taxon>
        <taxon>Polyporales</taxon>
        <taxon>Polyporaceae</taxon>
        <taxon>Polyporus</taxon>
    </lineage>
</organism>
<dbReference type="PANTHER" id="PTHR32379:SF1">
    <property type="entry name" value="GUANIDINOACETATE N-METHYLTRANSFERASE"/>
    <property type="match status" value="1"/>
</dbReference>
<keyword evidence="7 8" id="KW-0539">Nucleus</keyword>
<dbReference type="PROSITE" id="PS50088">
    <property type="entry name" value="ANK_REPEAT"/>
    <property type="match status" value="1"/>
</dbReference>
<dbReference type="Gene3D" id="1.25.40.20">
    <property type="entry name" value="Ankyrin repeat-containing domain"/>
    <property type="match status" value="1"/>
</dbReference>
<dbReference type="PIRSF" id="PIRSF038148">
    <property type="entry name" value="Arginine_N-mtfrase-2"/>
    <property type="match status" value="1"/>
</dbReference>
<keyword evidence="12" id="KW-1185">Reference proteome</keyword>
<dbReference type="PROSITE" id="PS51559">
    <property type="entry name" value="SAM_RMT2"/>
    <property type="match status" value="1"/>
</dbReference>
<evidence type="ECO:0000256" key="8">
    <source>
        <dbReference type="PIRNR" id="PIRNR038148"/>
    </source>
</evidence>
<evidence type="ECO:0000256" key="6">
    <source>
        <dbReference type="ARBA" id="ARBA00022691"/>
    </source>
</evidence>
<keyword evidence="9" id="KW-0040">ANK repeat</keyword>
<evidence type="ECO:0000313" key="12">
    <source>
        <dbReference type="Proteomes" id="UP000308197"/>
    </source>
</evidence>
<evidence type="ECO:0000313" key="11">
    <source>
        <dbReference type="EMBL" id="TFK90569.1"/>
    </source>
</evidence>
<evidence type="ECO:0000256" key="9">
    <source>
        <dbReference type="PROSITE-ProRule" id="PRU00023"/>
    </source>
</evidence>
<dbReference type="Pfam" id="PF12796">
    <property type="entry name" value="Ank_2"/>
    <property type="match status" value="1"/>
</dbReference>
<dbReference type="GO" id="GO:0032259">
    <property type="term" value="P:methylation"/>
    <property type="evidence" value="ECO:0007669"/>
    <property type="project" value="UniProtKB-KW"/>
</dbReference>
<dbReference type="EC" id="2.1.1.-" evidence="8"/>
<name>A0A5C3PNM1_9APHY</name>
<dbReference type="InterPro" id="IPR036770">
    <property type="entry name" value="Ankyrin_rpt-contain_sf"/>
</dbReference>
<evidence type="ECO:0000256" key="1">
    <source>
        <dbReference type="ARBA" id="ARBA00002207"/>
    </source>
</evidence>
<dbReference type="GO" id="GO:0019702">
    <property type="term" value="F:protein arginine N5-methyltransferase activity"/>
    <property type="evidence" value="ECO:0007669"/>
    <property type="project" value="TreeGrafter"/>
</dbReference>
<evidence type="ECO:0000256" key="5">
    <source>
        <dbReference type="ARBA" id="ARBA00022679"/>
    </source>
</evidence>
<evidence type="ECO:0000256" key="4">
    <source>
        <dbReference type="ARBA" id="ARBA00022603"/>
    </source>
</evidence>
<feature type="domain" description="RMT2" evidence="10">
    <location>
        <begin position="141"/>
        <end position="380"/>
    </location>
</feature>
<dbReference type="SUPFAM" id="SSF53335">
    <property type="entry name" value="S-adenosyl-L-methionine-dependent methyltransferases"/>
    <property type="match status" value="1"/>
</dbReference>
<comment type="subcellular location">
    <subcellularLocation>
        <location evidence="8">Cytoplasm</location>
    </subcellularLocation>
    <subcellularLocation>
        <location evidence="8">Nucleus</location>
    </subcellularLocation>
</comment>
<evidence type="ECO:0000256" key="2">
    <source>
        <dbReference type="ARBA" id="ARBA00011245"/>
    </source>
</evidence>
<evidence type="ECO:0000256" key="7">
    <source>
        <dbReference type="ARBA" id="ARBA00023242"/>
    </source>
</evidence>
<dbReference type="InterPro" id="IPR051038">
    <property type="entry name" value="RMT2/GAMT_Mtase"/>
</dbReference>
<comment type="similarity">
    <text evidence="8">Belongs to the class I-like SAM-binding methyltransferase superfamily. RMT2 methyltransferase family.</text>
</comment>
<evidence type="ECO:0000256" key="3">
    <source>
        <dbReference type="ARBA" id="ARBA00022490"/>
    </source>
</evidence>
<dbReference type="GO" id="GO:0005737">
    <property type="term" value="C:cytoplasm"/>
    <property type="evidence" value="ECO:0007669"/>
    <property type="project" value="UniProtKB-SubCell"/>
</dbReference>
<dbReference type="PANTHER" id="PTHR32379">
    <property type="entry name" value="GUANIDINOACETATE N-METHYLTRANSFERASE"/>
    <property type="match status" value="1"/>
</dbReference>
<gene>
    <name evidence="11" type="ORF">K466DRAFT_516927</name>
</gene>
<keyword evidence="3 8" id="KW-0963">Cytoplasm</keyword>
<protein>
    <recommendedName>
        <fullName evidence="8">Arginine N-methyltransferase 2</fullName>
        <ecNumber evidence="8">2.1.1.-</ecNumber>
    </recommendedName>
</protein>
<dbReference type="InterPro" id="IPR017408">
    <property type="entry name" value="Arginine_N-MeTrfase_2"/>
</dbReference>
<dbReference type="AlphaFoldDB" id="A0A5C3PNM1"/>
<dbReference type="InterPro" id="IPR002110">
    <property type="entry name" value="Ankyrin_rpt"/>
</dbReference>
<dbReference type="SUPFAM" id="SSF48403">
    <property type="entry name" value="Ankyrin repeat"/>
    <property type="match status" value="1"/>
</dbReference>
<comment type="function">
    <text evidence="1 8">S-adenosyl-L-methionine-dependent protein-arginine N-methyltransferase that methylates the delta-nitrogen atom of arginine residues to form N5-methylarginine (type IV) in target proteins. Monomethylates ribosomal protein L12.</text>
</comment>
<reference evidence="11 12" key="1">
    <citation type="journal article" date="2019" name="Nat. Ecol. Evol.">
        <title>Megaphylogeny resolves global patterns of mushroom evolution.</title>
        <authorList>
            <person name="Varga T."/>
            <person name="Krizsan K."/>
            <person name="Foldi C."/>
            <person name="Dima B."/>
            <person name="Sanchez-Garcia M."/>
            <person name="Sanchez-Ramirez S."/>
            <person name="Szollosi G.J."/>
            <person name="Szarkandi J.G."/>
            <person name="Papp V."/>
            <person name="Albert L."/>
            <person name="Andreopoulos W."/>
            <person name="Angelini C."/>
            <person name="Antonin V."/>
            <person name="Barry K.W."/>
            <person name="Bougher N.L."/>
            <person name="Buchanan P."/>
            <person name="Buyck B."/>
            <person name="Bense V."/>
            <person name="Catcheside P."/>
            <person name="Chovatia M."/>
            <person name="Cooper J."/>
            <person name="Damon W."/>
            <person name="Desjardin D."/>
            <person name="Finy P."/>
            <person name="Geml J."/>
            <person name="Haridas S."/>
            <person name="Hughes K."/>
            <person name="Justo A."/>
            <person name="Karasinski D."/>
            <person name="Kautmanova I."/>
            <person name="Kiss B."/>
            <person name="Kocsube S."/>
            <person name="Kotiranta H."/>
            <person name="LaButti K.M."/>
            <person name="Lechner B.E."/>
            <person name="Liimatainen K."/>
            <person name="Lipzen A."/>
            <person name="Lukacs Z."/>
            <person name="Mihaltcheva S."/>
            <person name="Morgado L.N."/>
            <person name="Niskanen T."/>
            <person name="Noordeloos M.E."/>
            <person name="Ohm R.A."/>
            <person name="Ortiz-Santana B."/>
            <person name="Ovrebo C."/>
            <person name="Racz N."/>
            <person name="Riley R."/>
            <person name="Savchenko A."/>
            <person name="Shiryaev A."/>
            <person name="Soop K."/>
            <person name="Spirin V."/>
            <person name="Szebenyi C."/>
            <person name="Tomsovsky M."/>
            <person name="Tulloss R.E."/>
            <person name="Uehling J."/>
            <person name="Grigoriev I.V."/>
            <person name="Vagvolgyi C."/>
            <person name="Papp T."/>
            <person name="Martin F.M."/>
            <person name="Miettinen O."/>
            <person name="Hibbett D.S."/>
            <person name="Nagy L.G."/>
        </authorList>
    </citation>
    <scope>NUCLEOTIDE SEQUENCE [LARGE SCALE GENOMIC DNA]</scope>
    <source>
        <strain evidence="11 12">HHB13444</strain>
    </source>
</reference>
<dbReference type="InParanoid" id="A0A5C3PNM1"/>
<dbReference type="EMBL" id="ML211042">
    <property type="protein sequence ID" value="TFK90569.1"/>
    <property type="molecule type" value="Genomic_DNA"/>
</dbReference>
<sequence>MSDKDVSMSNEELDVDAIVAQGLLLIETILRRKPLSEIKEVIAAGAPVWYQDDEGTSALHAAAYTENEELVRFLIDEGAVWNAVDNLHNTAGDVALSLNNEKCYTIIRDAGIRSELLLTLLAKRAPAANSPLNLIFKATDTTAAGSTDAFLSTKLEYTKDEHGQDICLVKVSDSEEVGVMMGWERGIMQETVHRLCDDHPDAADGLKVLNVGFGLGIIDSLFQSLPTKPSLHVIIEPHPDVLKHMREQGWYEKEGVKVLEGKWQDFIESEELLAVGGFDVVYTDTFSEDYSDLHRFFGHVPDLLAGPESRFGFFNGLGATNSLFYDVYTHVSDLHLADIGIDVEWSDVDVFEGDTDRWGKTREYFAMRTYRLPVGKMKAF</sequence>
<feature type="repeat" description="ANK" evidence="9">
    <location>
        <begin position="54"/>
        <end position="86"/>
    </location>
</feature>
<keyword evidence="5 8" id="KW-0808">Transferase</keyword>
<dbReference type="STRING" id="1314778.A0A5C3PNM1"/>
<dbReference type="InterPro" id="IPR026480">
    <property type="entry name" value="RMT2_dom"/>
</dbReference>
<comment type="subunit">
    <text evidence="2 8">Monomer.</text>
</comment>
<dbReference type="SMART" id="SM00248">
    <property type="entry name" value="ANK"/>
    <property type="match status" value="1"/>
</dbReference>
<keyword evidence="6" id="KW-0949">S-adenosyl-L-methionine</keyword>
<dbReference type="Proteomes" id="UP000308197">
    <property type="component" value="Unassembled WGS sequence"/>
</dbReference>